<dbReference type="CDD" id="cd17043">
    <property type="entry name" value="RA"/>
    <property type="match status" value="1"/>
</dbReference>
<dbReference type="Proteomes" id="UP001174909">
    <property type="component" value="Unassembled WGS sequence"/>
</dbReference>
<organism evidence="2 3">
    <name type="scientific">Geodia barretti</name>
    <name type="common">Barrett's horny sponge</name>
    <dbReference type="NCBI Taxonomy" id="519541"/>
    <lineage>
        <taxon>Eukaryota</taxon>
        <taxon>Metazoa</taxon>
        <taxon>Porifera</taxon>
        <taxon>Demospongiae</taxon>
        <taxon>Heteroscleromorpha</taxon>
        <taxon>Tetractinellida</taxon>
        <taxon>Astrophorina</taxon>
        <taxon>Geodiidae</taxon>
        <taxon>Geodia</taxon>
    </lineage>
</organism>
<keyword evidence="3" id="KW-1185">Reference proteome</keyword>
<reference evidence="2" key="1">
    <citation type="submission" date="2023-03" db="EMBL/GenBank/DDBJ databases">
        <authorList>
            <person name="Steffen K."/>
            <person name="Cardenas P."/>
        </authorList>
    </citation>
    <scope>NUCLEOTIDE SEQUENCE</scope>
</reference>
<gene>
    <name evidence="2" type="ORF">GBAR_LOCUS28169</name>
</gene>
<name>A0AA35TP43_GEOBA</name>
<dbReference type="GO" id="GO:0007165">
    <property type="term" value="P:signal transduction"/>
    <property type="evidence" value="ECO:0007669"/>
    <property type="project" value="InterPro"/>
</dbReference>
<dbReference type="InterPro" id="IPR029071">
    <property type="entry name" value="Ubiquitin-like_domsf"/>
</dbReference>
<feature type="domain" description="Ras-associating" evidence="1">
    <location>
        <begin position="48"/>
        <end position="137"/>
    </location>
</feature>
<sequence length="230" mass="25688">MDISQLTAKERQSARKELIKMIDSYNKQQKKTRRPSFPLSPPSQDLMYKGVVKVTFDRGYAVQTKSLLLESTTTAGETVAQLIGGMGLRGTPADYALEERNKRTGEIRVLSGHELPLKLQVDRVQKKPYLELRLLQVRDPLALPMMSSRVGGAAGGGMMRTDSEDSLEEDGHNIVPKEEVIDHGVAGVEMIMEEALQDIPPLVKDIQERLRCTSLTTPHHSFICITLYEV</sequence>
<evidence type="ECO:0000259" key="1">
    <source>
        <dbReference type="PROSITE" id="PS50200"/>
    </source>
</evidence>
<dbReference type="InterPro" id="IPR000159">
    <property type="entry name" value="RA_dom"/>
</dbReference>
<accession>A0AA35TP43</accession>
<dbReference type="EMBL" id="CASHTH010003931">
    <property type="protein sequence ID" value="CAI8051452.1"/>
    <property type="molecule type" value="Genomic_DNA"/>
</dbReference>
<evidence type="ECO:0000313" key="2">
    <source>
        <dbReference type="EMBL" id="CAI8051452.1"/>
    </source>
</evidence>
<dbReference type="PROSITE" id="PS50200">
    <property type="entry name" value="RA"/>
    <property type="match status" value="1"/>
</dbReference>
<evidence type="ECO:0000313" key="3">
    <source>
        <dbReference type="Proteomes" id="UP001174909"/>
    </source>
</evidence>
<comment type="caution">
    <text evidence="2">The sequence shown here is derived from an EMBL/GenBank/DDBJ whole genome shotgun (WGS) entry which is preliminary data.</text>
</comment>
<dbReference type="AlphaFoldDB" id="A0AA35TP43"/>
<protein>
    <recommendedName>
        <fullName evidence="1">Ras-associating domain-containing protein</fullName>
    </recommendedName>
</protein>
<dbReference type="SUPFAM" id="SSF54236">
    <property type="entry name" value="Ubiquitin-like"/>
    <property type="match status" value="1"/>
</dbReference>
<proteinExistence type="predicted"/>
<dbReference type="Pfam" id="PF00788">
    <property type="entry name" value="RA"/>
    <property type="match status" value="1"/>
</dbReference>
<dbReference type="Gene3D" id="3.10.20.90">
    <property type="entry name" value="Phosphatidylinositol 3-kinase Catalytic Subunit, Chain A, domain 1"/>
    <property type="match status" value="1"/>
</dbReference>